<dbReference type="AlphaFoldDB" id="A0A162GSI4"/>
<dbReference type="PATRIC" id="fig|1671680.3.peg.952"/>
<evidence type="ECO:0000313" key="3">
    <source>
        <dbReference type="Proteomes" id="UP000076717"/>
    </source>
</evidence>
<sequence>MTAATRVDRKDRVDRGTTVTTTTTTVRTTTKGAIAALGMLMAFALGGCTPSEDAPGATNGATTARTPTATPTAKPLGAVTLPDGASAAVRWTDRIGAVPPQSVHLSGEPVHITVSVDCDTEDAEVTIEVVGVMTGGSSCFFSPSTTRTRTGGGNTATMDVAVEQNAEIRVTTEPADAHWSGAVSTGARTAQ</sequence>
<evidence type="ECO:0000313" key="2">
    <source>
        <dbReference type="EMBL" id="KZX21988.1"/>
    </source>
</evidence>
<feature type="region of interest" description="Disordered" evidence="1">
    <location>
        <begin position="53"/>
        <end position="77"/>
    </location>
</feature>
<gene>
    <name evidence="2" type="ORF">ACH61_00907</name>
</gene>
<name>A0A162GSI4_9MICO</name>
<dbReference type="EMBL" id="LIIN01000019">
    <property type="protein sequence ID" value="KZX21988.1"/>
    <property type="molecule type" value="Genomic_DNA"/>
</dbReference>
<feature type="compositionally biased region" description="Low complexity" evidence="1">
    <location>
        <begin position="54"/>
        <end position="77"/>
    </location>
</feature>
<accession>A0A162GSI4</accession>
<organism evidence="2 3">
    <name type="scientific">Rathayibacter tanaceti</name>
    <dbReference type="NCBI Taxonomy" id="1671680"/>
    <lineage>
        <taxon>Bacteria</taxon>
        <taxon>Bacillati</taxon>
        <taxon>Actinomycetota</taxon>
        <taxon>Actinomycetes</taxon>
        <taxon>Micrococcales</taxon>
        <taxon>Microbacteriaceae</taxon>
        <taxon>Rathayibacter</taxon>
    </lineage>
</organism>
<protein>
    <submittedName>
        <fullName evidence="2">Uncharacterized protein</fullName>
    </submittedName>
</protein>
<proteinExistence type="predicted"/>
<comment type="caution">
    <text evidence="2">The sequence shown here is derived from an EMBL/GenBank/DDBJ whole genome shotgun (WGS) entry which is preliminary data.</text>
</comment>
<evidence type="ECO:0000256" key="1">
    <source>
        <dbReference type="SAM" id="MobiDB-lite"/>
    </source>
</evidence>
<keyword evidence="3" id="KW-1185">Reference proteome</keyword>
<dbReference type="Proteomes" id="UP000076717">
    <property type="component" value="Unassembled WGS sequence"/>
</dbReference>
<reference evidence="2 3" key="1">
    <citation type="submission" date="2015-08" db="EMBL/GenBank/DDBJ databases">
        <title>Draft Genome Sequence of Rathayibacter sp. Strain VKM Ac-2596 Isolated from Leaf Gall Induced by Plant-Parasitic Nematodes.</title>
        <authorList>
            <person name="Vasilenko O.V."/>
            <person name="Starodumova I.P."/>
            <person name="Tarlachkov S.V."/>
            <person name="Dorofeeva L.V."/>
            <person name="Evtushenko L.I."/>
        </authorList>
    </citation>
    <scope>NUCLEOTIDE SEQUENCE [LARGE SCALE GENOMIC DNA]</scope>
    <source>
        <strain evidence="2 3">VKM Ac-2596</strain>
    </source>
</reference>